<dbReference type="InterPro" id="IPR036940">
    <property type="entry name" value="PI3/4_kinase_cat_sf"/>
</dbReference>
<name>B8BQX7_THAPS</name>
<keyword evidence="7" id="KW-1185">Reference proteome</keyword>
<keyword evidence="4" id="KW-0418">Kinase</keyword>
<dbReference type="GO" id="GO:0004430">
    <property type="term" value="F:1-phosphatidylinositol 4-kinase activity"/>
    <property type="evidence" value="ECO:0007669"/>
    <property type="project" value="UniProtKB-EC"/>
</dbReference>
<dbReference type="RefSeq" id="XP_002286223.1">
    <property type="nucleotide sequence ID" value="XM_002286187.1"/>
</dbReference>
<dbReference type="PANTHER" id="PTHR10048">
    <property type="entry name" value="PHOSPHATIDYLINOSITOL KINASE"/>
    <property type="match status" value="1"/>
</dbReference>
<dbReference type="FunFam" id="1.10.1070.11:FF:000016">
    <property type="entry name" value="PIK1p Phosphatidylinositol 4-kinase"/>
    <property type="match status" value="1"/>
</dbReference>
<protein>
    <recommendedName>
        <fullName evidence="2">1-phosphatidylinositol 4-kinase</fullName>
        <ecNumber evidence="2">2.7.1.67</ecNumber>
    </recommendedName>
</protein>
<dbReference type="InParanoid" id="B8BQX7"/>
<feature type="non-terminal residue" evidence="6">
    <location>
        <position position="1"/>
    </location>
</feature>
<dbReference type="PROSITE" id="PS50290">
    <property type="entry name" value="PI3_4_KINASE_3"/>
    <property type="match status" value="1"/>
</dbReference>
<dbReference type="Gene3D" id="1.10.1070.11">
    <property type="entry name" value="Phosphatidylinositol 3-/4-kinase, catalytic domain"/>
    <property type="match status" value="1"/>
</dbReference>
<dbReference type="Gene3D" id="3.30.1010.10">
    <property type="entry name" value="Phosphatidylinositol 3-kinase Catalytic Subunit, Chain A, domain 4"/>
    <property type="match status" value="1"/>
</dbReference>
<dbReference type="SMART" id="SM00146">
    <property type="entry name" value="PI3Kc"/>
    <property type="match status" value="1"/>
</dbReference>
<dbReference type="PaxDb" id="35128-Thaps31223"/>
<dbReference type="InterPro" id="IPR057754">
    <property type="entry name" value="PI4-kinase_beta/PIK1_cat"/>
</dbReference>
<evidence type="ECO:0000256" key="3">
    <source>
        <dbReference type="ARBA" id="ARBA00022679"/>
    </source>
</evidence>
<dbReference type="KEGG" id="tps:THAPSDRAFT_31223"/>
<dbReference type="InterPro" id="IPR018936">
    <property type="entry name" value="PI3/4_kinase_CS"/>
</dbReference>
<dbReference type="PANTHER" id="PTHR10048:SF22">
    <property type="entry name" value="PHOSPHATIDYLINOSITOL 4-KINASE BETA"/>
    <property type="match status" value="1"/>
</dbReference>
<evidence type="ECO:0000256" key="1">
    <source>
        <dbReference type="ARBA" id="ARBA00001686"/>
    </source>
</evidence>
<evidence type="ECO:0000313" key="6">
    <source>
        <dbReference type="EMBL" id="EED95864.1"/>
    </source>
</evidence>
<evidence type="ECO:0000256" key="2">
    <source>
        <dbReference type="ARBA" id="ARBA00012169"/>
    </source>
</evidence>
<dbReference type="OMA" id="EVTINAC"/>
<dbReference type="AlphaFoldDB" id="B8BQX7"/>
<gene>
    <name evidence="6" type="ORF">THAPSDRAFT_31223</name>
</gene>
<dbReference type="GO" id="GO:0046854">
    <property type="term" value="P:phosphatidylinositol phosphate biosynthetic process"/>
    <property type="evidence" value="ECO:0007669"/>
    <property type="project" value="InterPro"/>
</dbReference>
<dbReference type="Pfam" id="PF00454">
    <property type="entry name" value="PI3_PI4_kinase"/>
    <property type="match status" value="1"/>
</dbReference>
<dbReference type="CDD" id="cd05168">
    <property type="entry name" value="PI4Kc_III_beta"/>
    <property type="match status" value="1"/>
</dbReference>
<dbReference type="InterPro" id="IPR000403">
    <property type="entry name" value="PI3/4_kinase_cat_dom"/>
</dbReference>
<dbReference type="HOGENOM" id="CLU_002446_0_0_1"/>
<accession>B8BQX7</accession>
<dbReference type="EMBL" id="CM000638">
    <property type="protein sequence ID" value="EED95864.1"/>
    <property type="molecule type" value="Genomic_DNA"/>
</dbReference>
<keyword evidence="3 6" id="KW-0808">Transferase</keyword>
<evidence type="ECO:0000313" key="7">
    <source>
        <dbReference type="Proteomes" id="UP000001449"/>
    </source>
</evidence>
<reference evidence="6 7" key="2">
    <citation type="journal article" date="2008" name="Nature">
        <title>The Phaeodactylum genome reveals the evolutionary history of diatom genomes.</title>
        <authorList>
            <person name="Bowler C."/>
            <person name="Allen A.E."/>
            <person name="Badger J.H."/>
            <person name="Grimwood J."/>
            <person name="Jabbari K."/>
            <person name="Kuo A."/>
            <person name="Maheswari U."/>
            <person name="Martens C."/>
            <person name="Maumus F."/>
            <person name="Otillar R.P."/>
            <person name="Rayko E."/>
            <person name="Salamov A."/>
            <person name="Vandepoele K."/>
            <person name="Beszteri B."/>
            <person name="Gruber A."/>
            <person name="Heijde M."/>
            <person name="Katinka M."/>
            <person name="Mock T."/>
            <person name="Valentin K."/>
            <person name="Verret F."/>
            <person name="Berges J.A."/>
            <person name="Brownlee C."/>
            <person name="Cadoret J.P."/>
            <person name="Chiovitti A."/>
            <person name="Choi C.J."/>
            <person name="Coesel S."/>
            <person name="De Martino A."/>
            <person name="Detter J.C."/>
            <person name="Durkin C."/>
            <person name="Falciatore A."/>
            <person name="Fournet J."/>
            <person name="Haruta M."/>
            <person name="Huysman M.J."/>
            <person name="Jenkins B.D."/>
            <person name="Jiroutova K."/>
            <person name="Jorgensen R.E."/>
            <person name="Joubert Y."/>
            <person name="Kaplan A."/>
            <person name="Kroger N."/>
            <person name="Kroth P.G."/>
            <person name="La Roche J."/>
            <person name="Lindquist E."/>
            <person name="Lommer M."/>
            <person name="Martin-Jezequel V."/>
            <person name="Lopez P.J."/>
            <person name="Lucas S."/>
            <person name="Mangogna M."/>
            <person name="McGinnis K."/>
            <person name="Medlin L.K."/>
            <person name="Montsant A."/>
            <person name="Oudot-Le Secq M.P."/>
            <person name="Napoli C."/>
            <person name="Obornik M."/>
            <person name="Parker M.S."/>
            <person name="Petit J.L."/>
            <person name="Porcel B.M."/>
            <person name="Poulsen N."/>
            <person name="Robison M."/>
            <person name="Rychlewski L."/>
            <person name="Rynearson T.A."/>
            <person name="Schmutz J."/>
            <person name="Shapiro H."/>
            <person name="Siaut M."/>
            <person name="Stanley M."/>
            <person name="Sussman M.R."/>
            <person name="Taylor A.R."/>
            <person name="Vardi A."/>
            <person name="von Dassow P."/>
            <person name="Vyverman W."/>
            <person name="Willis A."/>
            <person name="Wyrwicz L.S."/>
            <person name="Rokhsar D.S."/>
            <person name="Weissenbach J."/>
            <person name="Armbrust E.V."/>
            <person name="Green B.R."/>
            <person name="Van de Peer Y."/>
            <person name="Grigoriev I.V."/>
        </authorList>
    </citation>
    <scope>NUCLEOTIDE SEQUENCE [LARGE SCALE GENOMIC DNA]</scope>
    <source>
        <strain evidence="6 7">CCMP1335</strain>
    </source>
</reference>
<dbReference type="EC" id="2.7.1.67" evidence="2"/>
<evidence type="ECO:0000256" key="4">
    <source>
        <dbReference type="ARBA" id="ARBA00022777"/>
    </source>
</evidence>
<dbReference type="STRING" id="35128.B8BQX7"/>
<comment type="catalytic activity">
    <reaction evidence="1">
        <text>a 1,2-diacyl-sn-glycero-3-phospho-(1D-myo-inositol) + ATP = a 1,2-diacyl-sn-glycero-3-phospho-(1D-myo-inositol 4-phosphate) + ADP + H(+)</text>
        <dbReference type="Rhea" id="RHEA:19877"/>
        <dbReference type="ChEBI" id="CHEBI:15378"/>
        <dbReference type="ChEBI" id="CHEBI:30616"/>
        <dbReference type="ChEBI" id="CHEBI:57880"/>
        <dbReference type="ChEBI" id="CHEBI:58178"/>
        <dbReference type="ChEBI" id="CHEBI:456216"/>
        <dbReference type="EC" id="2.7.1.67"/>
    </reaction>
</comment>
<evidence type="ECO:0000259" key="5">
    <source>
        <dbReference type="PROSITE" id="PS50290"/>
    </source>
</evidence>
<dbReference type="Proteomes" id="UP000001449">
    <property type="component" value="Chromosome 1"/>
</dbReference>
<organism evidence="6 7">
    <name type="scientific">Thalassiosira pseudonana</name>
    <name type="common">Marine diatom</name>
    <name type="synonym">Cyclotella nana</name>
    <dbReference type="NCBI Taxonomy" id="35128"/>
    <lineage>
        <taxon>Eukaryota</taxon>
        <taxon>Sar</taxon>
        <taxon>Stramenopiles</taxon>
        <taxon>Ochrophyta</taxon>
        <taxon>Bacillariophyta</taxon>
        <taxon>Coscinodiscophyceae</taxon>
        <taxon>Thalassiosirophycidae</taxon>
        <taxon>Thalassiosirales</taxon>
        <taxon>Thalassiosiraceae</taxon>
        <taxon>Thalassiosira</taxon>
    </lineage>
</organism>
<dbReference type="GeneID" id="7451483"/>
<sequence length="289" mass="33423">KEDWNAKTERLRKCSVYGSHPGWRLLPILIKSNDDLRQEQLASQLIQRMALILAKAKVPVWLFPYEIVALTGRGGIIECVPDTISLDSLKRNDPDFVDLKSFFRQHFGSEGSTELCDAKANFVESLAAYSIVCFLMQIKDRHNGNILLDNKGHIVHIDFGFYFLSSPGKNSGFESAPFKLTRDFVGLMDGPDSRTFAKFRELCYKTFIELRKNCYQITLLVEMLMEGNEDLACFRGTPEEAVKGLKERFRLDLNDMAVNRYVNELIDESLENWRTRWYDRYQRFCVGVM</sequence>
<proteinExistence type="predicted"/>
<dbReference type="InterPro" id="IPR015433">
    <property type="entry name" value="PI3/4_kinase"/>
</dbReference>
<feature type="domain" description="PI3K/PI4K catalytic" evidence="5">
    <location>
        <begin position="2"/>
        <end position="274"/>
    </location>
</feature>
<reference evidence="6 7" key="1">
    <citation type="journal article" date="2004" name="Science">
        <title>The genome of the diatom Thalassiosira pseudonana: ecology, evolution, and metabolism.</title>
        <authorList>
            <person name="Armbrust E.V."/>
            <person name="Berges J.A."/>
            <person name="Bowler C."/>
            <person name="Green B.R."/>
            <person name="Martinez D."/>
            <person name="Putnam N.H."/>
            <person name="Zhou S."/>
            <person name="Allen A.E."/>
            <person name="Apt K.E."/>
            <person name="Bechner M."/>
            <person name="Brzezinski M.A."/>
            <person name="Chaal B.K."/>
            <person name="Chiovitti A."/>
            <person name="Davis A.K."/>
            <person name="Demarest M.S."/>
            <person name="Detter J.C."/>
            <person name="Glavina T."/>
            <person name="Goodstein D."/>
            <person name="Hadi M.Z."/>
            <person name="Hellsten U."/>
            <person name="Hildebrand M."/>
            <person name="Jenkins B.D."/>
            <person name="Jurka J."/>
            <person name="Kapitonov V.V."/>
            <person name="Kroger N."/>
            <person name="Lau W.W."/>
            <person name="Lane T.W."/>
            <person name="Larimer F.W."/>
            <person name="Lippmeier J.C."/>
            <person name="Lucas S."/>
            <person name="Medina M."/>
            <person name="Montsant A."/>
            <person name="Obornik M."/>
            <person name="Parker M.S."/>
            <person name="Palenik B."/>
            <person name="Pazour G.J."/>
            <person name="Richardson P.M."/>
            <person name="Rynearson T.A."/>
            <person name="Saito M.A."/>
            <person name="Schwartz D.C."/>
            <person name="Thamatrakoln K."/>
            <person name="Valentin K."/>
            <person name="Vardi A."/>
            <person name="Wilkerson F.P."/>
            <person name="Rokhsar D.S."/>
        </authorList>
    </citation>
    <scope>NUCLEOTIDE SEQUENCE [LARGE SCALE GENOMIC DNA]</scope>
    <source>
        <strain evidence="6 7">CCMP1335</strain>
    </source>
</reference>
<dbReference type="InterPro" id="IPR011009">
    <property type="entry name" value="Kinase-like_dom_sf"/>
</dbReference>
<dbReference type="SUPFAM" id="SSF56112">
    <property type="entry name" value="Protein kinase-like (PK-like)"/>
    <property type="match status" value="1"/>
</dbReference>
<dbReference type="PROSITE" id="PS00916">
    <property type="entry name" value="PI3_4_KINASE_2"/>
    <property type="match status" value="1"/>
</dbReference>
<dbReference type="PROSITE" id="PS00915">
    <property type="entry name" value="PI3_4_KINASE_1"/>
    <property type="match status" value="1"/>
</dbReference>
<dbReference type="eggNOG" id="KOG0903">
    <property type="taxonomic scope" value="Eukaryota"/>
</dbReference>